<organism evidence="6 7">
    <name type="scientific">Thiothrix eikelboomii</name>
    <dbReference type="NCBI Taxonomy" id="92487"/>
    <lineage>
        <taxon>Bacteria</taxon>
        <taxon>Pseudomonadati</taxon>
        <taxon>Pseudomonadota</taxon>
        <taxon>Gammaproteobacteria</taxon>
        <taxon>Thiotrichales</taxon>
        <taxon>Thiotrichaceae</taxon>
        <taxon>Thiothrix</taxon>
    </lineage>
</organism>
<dbReference type="SUPFAM" id="SSF52096">
    <property type="entry name" value="ClpP/crotonase"/>
    <property type="match status" value="1"/>
</dbReference>
<evidence type="ECO:0000256" key="4">
    <source>
        <dbReference type="ARBA" id="ARBA00023098"/>
    </source>
</evidence>
<evidence type="ECO:0000256" key="2">
    <source>
        <dbReference type="ARBA" id="ARBA00005254"/>
    </source>
</evidence>
<dbReference type="UniPathway" id="UPA00659"/>
<dbReference type="STRING" id="92487.SAMN02745130_00031"/>
<dbReference type="Proteomes" id="UP000190460">
    <property type="component" value="Unassembled WGS sequence"/>
</dbReference>
<dbReference type="CDD" id="cd06558">
    <property type="entry name" value="crotonase-like"/>
    <property type="match status" value="1"/>
</dbReference>
<comment type="pathway">
    <text evidence="1">Lipid metabolism; fatty acid beta-oxidation.</text>
</comment>
<name>A0A1T4VR36_9GAMM</name>
<dbReference type="OrthoDB" id="9807606at2"/>
<keyword evidence="5" id="KW-0413">Isomerase</keyword>
<dbReference type="FunFam" id="1.10.12.10:FF:000004">
    <property type="entry name" value="Delta3,5-delta2,4-dienoyl-CoA isomerase"/>
    <property type="match status" value="1"/>
</dbReference>
<gene>
    <name evidence="6" type="ORF">SAMN02745130_00031</name>
</gene>
<comment type="similarity">
    <text evidence="2">Belongs to the enoyl-CoA hydratase/isomerase family.</text>
</comment>
<dbReference type="InterPro" id="IPR045002">
    <property type="entry name" value="Ech1-like"/>
</dbReference>
<accession>A0A1T4VR36</accession>
<dbReference type="GO" id="GO:0016853">
    <property type="term" value="F:isomerase activity"/>
    <property type="evidence" value="ECO:0007669"/>
    <property type="project" value="UniProtKB-KW"/>
</dbReference>
<evidence type="ECO:0000313" key="6">
    <source>
        <dbReference type="EMBL" id="SKA67379.1"/>
    </source>
</evidence>
<dbReference type="InterPro" id="IPR001753">
    <property type="entry name" value="Enoyl-CoA_hydra/iso"/>
</dbReference>
<sequence>MAYTTLQLEFNNHIAHLILNRPTALNSMNRAFWQELPAAIQEVEQADDLRVLVISSTGKHFSAGMDLEVFSQPDPRMFGGEPSRRAEFMRRLVLELQACFTALEDLRIPVLAAIQGGCIGGALDLVAACDSRYCTEDAFFTIKETELGITADLGSLQRLPKWISPGLVRELAYTARHLSATEAAACGLVNRVFTDQTALVAGVMELAAQIAKHSPLAVAGSKAMLNYARDHSVAESLHYMATWQAGMFQAADLMESIQAKQAKRATQYAALHQQTPIMTKSTD</sequence>
<dbReference type="Gene3D" id="1.10.12.10">
    <property type="entry name" value="Lyase 2-enoyl-coa Hydratase, Chain A, domain 2"/>
    <property type="match status" value="1"/>
</dbReference>
<dbReference type="NCBIfam" id="NF004794">
    <property type="entry name" value="PRK06142.1"/>
    <property type="match status" value="1"/>
</dbReference>
<evidence type="ECO:0000256" key="5">
    <source>
        <dbReference type="ARBA" id="ARBA00023235"/>
    </source>
</evidence>
<dbReference type="AlphaFoldDB" id="A0A1T4VR36"/>
<dbReference type="EMBL" id="FUYB01000001">
    <property type="protein sequence ID" value="SKA67379.1"/>
    <property type="molecule type" value="Genomic_DNA"/>
</dbReference>
<evidence type="ECO:0000256" key="3">
    <source>
        <dbReference type="ARBA" id="ARBA00022832"/>
    </source>
</evidence>
<evidence type="ECO:0000313" key="7">
    <source>
        <dbReference type="Proteomes" id="UP000190460"/>
    </source>
</evidence>
<dbReference type="InterPro" id="IPR029045">
    <property type="entry name" value="ClpP/crotonase-like_dom_sf"/>
</dbReference>
<dbReference type="RefSeq" id="WP_078920555.1">
    <property type="nucleotide sequence ID" value="NZ_FUYB01000001.1"/>
</dbReference>
<keyword evidence="3" id="KW-0276">Fatty acid metabolism</keyword>
<reference evidence="6 7" key="1">
    <citation type="submission" date="2017-02" db="EMBL/GenBank/DDBJ databases">
        <authorList>
            <person name="Peterson S.W."/>
        </authorList>
    </citation>
    <scope>NUCLEOTIDE SEQUENCE [LARGE SCALE GENOMIC DNA]</scope>
    <source>
        <strain evidence="6 7">ATCC 49788</strain>
    </source>
</reference>
<dbReference type="GO" id="GO:0006635">
    <property type="term" value="P:fatty acid beta-oxidation"/>
    <property type="evidence" value="ECO:0007669"/>
    <property type="project" value="UniProtKB-UniPathway"/>
</dbReference>
<dbReference type="Pfam" id="PF00378">
    <property type="entry name" value="ECH_1"/>
    <property type="match status" value="1"/>
</dbReference>
<dbReference type="Gene3D" id="3.90.226.10">
    <property type="entry name" value="2-enoyl-CoA Hydratase, Chain A, domain 1"/>
    <property type="match status" value="1"/>
</dbReference>
<dbReference type="InterPro" id="IPR014748">
    <property type="entry name" value="Enoyl-CoA_hydra_C"/>
</dbReference>
<keyword evidence="4" id="KW-0443">Lipid metabolism</keyword>
<protein>
    <submittedName>
        <fullName evidence="6">Enoyl-CoA hydratase</fullName>
    </submittedName>
</protein>
<dbReference type="PANTHER" id="PTHR43149">
    <property type="entry name" value="ENOYL-COA HYDRATASE"/>
    <property type="match status" value="1"/>
</dbReference>
<evidence type="ECO:0000256" key="1">
    <source>
        <dbReference type="ARBA" id="ARBA00005005"/>
    </source>
</evidence>
<keyword evidence="7" id="KW-1185">Reference proteome</keyword>
<proteinExistence type="inferred from homology"/>